<proteinExistence type="predicted"/>
<evidence type="ECO:0000313" key="2">
    <source>
        <dbReference type="EMBL" id="MBC9933103.1"/>
    </source>
</evidence>
<protein>
    <submittedName>
        <fullName evidence="2">Beta-lactamase family protein</fullName>
    </submittedName>
</protein>
<comment type="caution">
    <text evidence="2">The sequence shown here is derived from an EMBL/GenBank/DDBJ whole genome shotgun (WGS) entry which is preliminary data.</text>
</comment>
<dbReference type="PANTHER" id="PTHR43283:SF18">
    <property type="match status" value="1"/>
</dbReference>
<dbReference type="EMBL" id="JACVFC010000003">
    <property type="protein sequence ID" value="MBC9933103.1"/>
    <property type="molecule type" value="Genomic_DNA"/>
</dbReference>
<dbReference type="Proteomes" id="UP000659124">
    <property type="component" value="Unassembled WGS sequence"/>
</dbReference>
<dbReference type="InterPro" id="IPR050789">
    <property type="entry name" value="Diverse_Enzym_Activities"/>
</dbReference>
<name>A0ABR7TU02_9BACT</name>
<evidence type="ECO:0000313" key="3">
    <source>
        <dbReference type="Proteomes" id="UP000659124"/>
    </source>
</evidence>
<accession>A0ABR7TU02</accession>
<dbReference type="RefSeq" id="WP_188090226.1">
    <property type="nucleotide sequence ID" value="NZ_JACVFC010000003.1"/>
</dbReference>
<dbReference type="InterPro" id="IPR012338">
    <property type="entry name" value="Beta-lactam/transpept-like"/>
</dbReference>
<dbReference type="PANTHER" id="PTHR43283">
    <property type="entry name" value="BETA-LACTAMASE-RELATED"/>
    <property type="match status" value="1"/>
</dbReference>
<gene>
    <name evidence="2" type="ORF">ICL07_22130</name>
</gene>
<organism evidence="2 3">
    <name type="scientific">Chitinophaga qingshengii</name>
    <dbReference type="NCBI Taxonomy" id="1569794"/>
    <lineage>
        <taxon>Bacteria</taxon>
        <taxon>Pseudomonadati</taxon>
        <taxon>Bacteroidota</taxon>
        <taxon>Chitinophagia</taxon>
        <taxon>Chitinophagales</taxon>
        <taxon>Chitinophagaceae</taxon>
        <taxon>Chitinophaga</taxon>
    </lineage>
</organism>
<feature type="domain" description="Beta-lactamase-related" evidence="1">
    <location>
        <begin position="41"/>
        <end position="353"/>
    </location>
</feature>
<keyword evidence="3" id="KW-1185">Reference proteome</keyword>
<dbReference type="Pfam" id="PF00144">
    <property type="entry name" value="Beta-lactamase"/>
    <property type="match status" value="1"/>
</dbReference>
<reference evidence="2 3" key="1">
    <citation type="submission" date="2020-09" db="EMBL/GenBank/DDBJ databases">
        <title>Genome sequences of type strains of Chitinophaga qingshengii and Chitinophaga varians.</title>
        <authorList>
            <person name="Kittiwongwattana C."/>
        </authorList>
    </citation>
    <scope>NUCLEOTIDE SEQUENCE [LARGE SCALE GENOMIC DNA]</scope>
    <source>
        <strain evidence="2 3">JCM 30026</strain>
    </source>
</reference>
<dbReference type="SUPFAM" id="SSF56601">
    <property type="entry name" value="beta-lactamase/transpeptidase-like"/>
    <property type="match status" value="1"/>
</dbReference>
<dbReference type="InterPro" id="IPR001466">
    <property type="entry name" value="Beta-lactam-related"/>
</dbReference>
<dbReference type="Gene3D" id="3.40.710.10">
    <property type="entry name" value="DD-peptidase/beta-lactamase superfamily"/>
    <property type="match status" value="1"/>
</dbReference>
<sequence length="376" mass="42020">MRYLSVAGSVILLLFHVTTVSAQIKTLNGKIIPAETMTQFLKAEIDSFHIPGLSIAFINNNKIVYHHALGYADIASARKVDDETLFESASMSKTVFAFFILKMAEKGVIALDTPLYTYLPNPDIAYDERYKLITARMVLEHTTGMPNWREYDLADSSLHIKKGMLYLKFKPGTAFSYSGEAYQYLTDVIAHLLHTNVIDLGDIVYREVCAPLGMKHAYFSWNDYLQQHRATGYRLQQDSINTPGELKKFEAFSAAGGLRTSALDYANFLIALLEEKGLKKSSFREMLKPGVYLTDTAMIAETGEAWGLGLAIKQTPYGVRYMHSGNNGDFTAYFVIYKEKKSGFVFLVNNSEAGELFEKLLPFFTDGDPGAGVSSK</sequence>
<evidence type="ECO:0000259" key="1">
    <source>
        <dbReference type="Pfam" id="PF00144"/>
    </source>
</evidence>